<keyword evidence="2" id="KW-1185">Reference proteome</keyword>
<protein>
    <submittedName>
        <fullName evidence="1">Uncharacterized protein</fullName>
    </submittedName>
</protein>
<sequence length="226" mass="24260">MALRTSECGQLCHWNSRLTLLRATMKGVLRCLSRLIDSIVCGSSPCIMSTTRIAMSHSEEPRLRRLLKDSWPGVSIINIPGILSSCFANSLHIFVCSRIASYGTFVAPICWVMPPASPSCTFVRRSCNRSFVLPVSTCPSTTTTGALRTSVDLFFSASSWRWWIFASARCLAFDSSSSLSSELLSVSSSSSSELLSSSSPASSFVGAVSVGATLAVSFTGESAVER</sequence>
<dbReference type="EMBL" id="JAODUO010000019">
    <property type="protein sequence ID" value="KAK2192954.1"/>
    <property type="molecule type" value="Genomic_DNA"/>
</dbReference>
<evidence type="ECO:0000313" key="1">
    <source>
        <dbReference type="EMBL" id="KAK2192954.1"/>
    </source>
</evidence>
<name>A0AAD9UKK2_RIDPI</name>
<dbReference type="AlphaFoldDB" id="A0AAD9UKK2"/>
<accession>A0AAD9UKK2</accession>
<reference evidence="1" key="1">
    <citation type="journal article" date="2023" name="Mol. Biol. Evol.">
        <title>Third-Generation Sequencing Reveals the Adaptive Role of the Epigenome in Three Deep-Sea Polychaetes.</title>
        <authorList>
            <person name="Perez M."/>
            <person name="Aroh O."/>
            <person name="Sun Y."/>
            <person name="Lan Y."/>
            <person name="Juniper S.K."/>
            <person name="Young C.R."/>
            <person name="Angers B."/>
            <person name="Qian P.Y."/>
        </authorList>
    </citation>
    <scope>NUCLEOTIDE SEQUENCE</scope>
    <source>
        <strain evidence="1">R07B-5</strain>
    </source>
</reference>
<dbReference type="Proteomes" id="UP001209878">
    <property type="component" value="Unassembled WGS sequence"/>
</dbReference>
<organism evidence="1 2">
    <name type="scientific">Ridgeia piscesae</name>
    <name type="common">Tubeworm</name>
    <dbReference type="NCBI Taxonomy" id="27915"/>
    <lineage>
        <taxon>Eukaryota</taxon>
        <taxon>Metazoa</taxon>
        <taxon>Spiralia</taxon>
        <taxon>Lophotrochozoa</taxon>
        <taxon>Annelida</taxon>
        <taxon>Polychaeta</taxon>
        <taxon>Sedentaria</taxon>
        <taxon>Canalipalpata</taxon>
        <taxon>Sabellida</taxon>
        <taxon>Siboglinidae</taxon>
        <taxon>Ridgeia</taxon>
    </lineage>
</organism>
<comment type="caution">
    <text evidence="1">The sequence shown here is derived from an EMBL/GenBank/DDBJ whole genome shotgun (WGS) entry which is preliminary data.</text>
</comment>
<evidence type="ECO:0000313" key="2">
    <source>
        <dbReference type="Proteomes" id="UP001209878"/>
    </source>
</evidence>
<gene>
    <name evidence="1" type="ORF">NP493_19g02018</name>
</gene>
<proteinExistence type="predicted"/>